<protein>
    <recommendedName>
        <fullName evidence="4">AIG1-type G domain-containing protein</fullName>
    </recommendedName>
</protein>
<evidence type="ECO:0000256" key="3">
    <source>
        <dbReference type="ARBA" id="ARBA00023134"/>
    </source>
</evidence>
<organism evidence="5 6">
    <name type="scientific">Astatotilapia calliptera</name>
    <name type="common">Eastern happy</name>
    <name type="synonym">Chromis callipterus</name>
    <dbReference type="NCBI Taxonomy" id="8154"/>
    <lineage>
        <taxon>Eukaryota</taxon>
        <taxon>Metazoa</taxon>
        <taxon>Chordata</taxon>
        <taxon>Craniata</taxon>
        <taxon>Vertebrata</taxon>
        <taxon>Euteleostomi</taxon>
        <taxon>Actinopterygii</taxon>
        <taxon>Neopterygii</taxon>
        <taxon>Teleostei</taxon>
        <taxon>Neoteleostei</taxon>
        <taxon>Acanthomorphata</taxon>
        <taxon>Ovalentaria</taxon>
        <taxon>Cichlomorphae</taxon>
        <taxon>Cichliformes</taxon>
        <taxon>Cichlidae</taxon>
        <taxon>African cichlids</taxon>
        <taxon>Pseudocrenilabrinae</taxon>
        <taxon>Haplochromini</taxon>
        <taxon>Astatotilapia</taxon>
    </lineage>
</organism>
<proteinExistence type="inferred from homology"/>
<evidence type="ECO:0000256" key="1">
    <source>
        <dbReference type="ARBA" id="ARBA00008535"/>
    </source>
</evidence>
<dbReference type="Proteomes" id="UP000265100">
    <property type="component" value="Unplaced"/>
</dbReference>
<dbReference type="PROSITE" id="PS51720">
    <property type="entry name" value="G_AIG1"/>
    <property type="match status" value="1"/>
</dbReference>
<dbReference type="SUPFAM" id="SSF52540">
    <property type="entry name" value="P-loop containing nucleoside triphosphate hydrolases"/>
    <property type="match status" value="1"/>
</dbReference>
<evidence type="ECO:0000313" key="5">
    <source>
        <dbReference type="Ensembl" id="ENSACLP00000059181.1"/>
    </source>
</evidence>
<dbReference type="GO" id="GO:0005525">
    <property type="term" value="F:GTP binding"/>
    <property type="evidence" value="ECO:0007669"/>
    <property type="project" value="UniProtKB-KW"/>
</dbReference>
<dbReference type="AlphaFoldDB" id="A0AAX7U0R3"/>
<dbReference type="PANTHER" id="PTHR10903">
    <property type="entry name" value="GTPASE, IMAP FAMILY MEMBER-RELATED"/>
    <property type="match status" value="1"/>
</dbReference>
<dbReference type="GeneTree" id="ENSGT01120000271858"/>
<keyword evidence="3" id="KW-0342">GTP-binding</keyword>
<dbReference type="CDD" id="cd01852">
    <property type="entry name" value="AIG1"/>
    <property type="match status" value="1"/>
</dbReference>
<evidence type="ECO:0000313" key="6">
    <source>
        <dbReference type="Proteomes" id="UP000265100"/>
    </source>
</evidence>
<dbReference type="Gene3D" id="3.40.50.300">
    <property type="entry name" value="P-loop containing nucleotide triphosphate hydrolases"/>
    <property type="match status" value="1"/>
</dbReference>
<dbReference type="Pfam" id="PF04548">
    <property type="entry name" value="AIG1"/>
    <property type="match status" value="1"/>
</dbReference>
<feature type="domain" description="AIG1-type G" evidence="4">
    <location>
        <begin position="1"/>
        <end position="194"/>
    </location>
</feature>
<dbReference type="InterPro" id="IPR027417">
    <property type="entry name" value="P-loop_NTPase"/>
</dbReference>
<accession>A0AAX7U0R3</accession>
<dbReference type="InterPro" id="IPR006703">
    <property type="entry name" value="G_AIG1"/>
</dbReference>
<dbReference type="InterPro" id="IPR045058">
    <property type="entry name" value="GIMA/IAN/Toc"/>
</dbReference>
<sequence>MYNLRIVLVGKTGAGKSSTGNTILGTNAFPVSPRAQCKEETVEIYGKTLTVVDTPGLFDTTVTEEQVKTEISKCISLPAPLVFLVVIHAGRFTKEQQKAVKIIQQMFGDKAAHYTMVLFTRGDDLEADKANIDNIISANPALSDFIRQCGGGYHVFNNRSTDPAQVKELLKKINEMVQINKGKYYTTAMFRKAERAISEEMKHPSNQIKTDKVGQKVNLANCSIL</sequence>
<name>A0AAX7U0R3_ASTCA</name>
<dbReference type="Ensembl" id="ENSACLT00000076603.1">
    <property type="protein sequence ID" value="ENSACLP00000059181.1"/>
    <property type="gene ID" value="ENSACLG00000031896.1"/>
</dbReference>
<keyword evidence="2" id="KW-0547">Nucleotide-binding</keyword>
<reference evidence="5" key="1">
    <citation type="submission" date="2025-08" db="UniProtKB">
        <authorList>
            <consortium name="Ensembl"/>
        </authorList>
    </citation>
    <scope>IDENTIFICATION</scope>
</reference>
<dbReference type="FunFam" id="3.40.50.300:FF:000366">
    <property type="entry name" value="GTPase, IMAP family member 2"/>
    <property type="match status" value="1"/>
</dbReference>
<comment type="similarity">
    <text evidence="1">Belongs to the TRAFAC class TrmE-Era-EngA-EngB-Septin-like GTPase superfamily. AIG1/Toc34/Toc159-like paraseptin GTPase family. IAN subfamily.</text>
</comment>
<evidence type="ECO:0000256" key="2">
    <source>
        <dbReference type="ARBA" id="ARBA00022741"/>
    </source>
</evidence>
<evidence type="ECO:0000259" key="4">
    <source>
        <dbReference type="PROSITE" id="PS51720"/>
    </source>
</evidence>
<dbReference type="PANTHER" id="PTHR10903:SF186">
    <property type="entry name" value="GTPASE IMAP FAMILY MEMBER 4-LIKE-RELATED"/>
    <property type="match status" value="1"/>
</dbReference>
<reference evidence="5" key="2">
    <citation type="submission" date="2025-09" db="UniProtKB">
        <authorList>
            <consortium name="Ensembl"/>
        </authorList>
    </citation>
    <scope>IDENTIFICATION</scope>
</reference>
<keyword evidence="6" id="KW-1185">Reference proteome</keyword>